<accession>A0A0G2FD71</accession>
<evidence type="ECO:0000313" key="8">
    <source>
        <dbReference type="EMBL" id="KKY32119.1"/>
    </source>
</evidence>
<keyword evidence="6" id="KW-0560">Oxidoreductase</keyword>
<feature type="binding site" description="axial binding residue" evidence="5">
    <location>
        <position position="472"/>
    </location>
    <ligand>
        <name>heme</name>
        <dbReference type="ChEBI" id="CHEBI:30413"/>
    </ligand>
    <ligandPart>
        <name>Fe</name>
        <dbReference type="ChEBI" id="CHEBI:18248"/>
    </ligandPart>
</feature>
<reference evidence="8 9" key="2">
    <citation type="submission" date="2015-05" db="EMBL/GenBank/DDBJ databases">
        <authorList>
            <person name="Morales-Cruz A."/>
            <person name="Amrine K.C."/>
            <person name="Cantu D."/>
        </authorList>
    </citation>
    <scope>NUCLEOTIDE SEQUENCE [LARGE SCALE GENOMIC DNA]</scope>
    <source>
        <strain evidence="8">DA912</strain>
    </source>
</reference>
<dbReference type="Gene3D" id="1.10.630.10">
    <property type="entry name" value="Cytochrome P450"/>
    <property type="match status" value="1"/>
</dbReference>
<dbReference type="InterPro" id="IPR002401">
    <property type="entry name" value="Cyt_P450_E_grp-I"/>
</dbReference>
<dbReference type="InterPro" id="IPR036396">
    <property type="entry name" value="Cyt_P450_sf"/>
</dbReference>
<dbReference type="AlphaFoldDB" id="A0A0G2FD71"/>
<evidence type="ECO:0000256" key="2">
    <source>
        <dbReference type="ARBA" id="ARBA00022617"/>
    </source>
</evidence>
<dbReference type="GO" id="GO:0005506">
    <property type="term" value="F:iron ion binding"/>
    <property type="evidence" value="ECO:0007669"/>
    <property type="project" value="InterPro"/>
</dbReference>
<keyword evidence="4 5" id="KW-0408">Iron</keyword>
<protein>
    <submittedName>
        <fullName evidence="8">Putative cytochrome p450</fullName>
    </submittedName>
</protein>
<dbReference type="OrthoDB" id="1470350at2759"/>
<proteinExistence type="inferred from homology"/>
<dbReference type="STRING" id="1214573.A0A0G2FD71"/>
<keyword evidence="7" id="KW-1133">Transmembrane helix</keyword>
<comment type="similarity">
    <text evidence="6">Belongs to the cytochrome P450 family.</text>
</comment>
<dbReference type="Proteomes" id="UP000034680">
    <property type="component" value="Unassembled WGS sequence"/>
</dbReference>
<dbReference type="PRINTS" id="PR00463">
    <property type="entry name" value="EP450I"/>
</dbReference>
<dbReference type="Pfam" id="PF00067">
    <property type="entry name" value="p450"/>
    <property type="match status" value="2"/>
</dbReference>
<dbReference type="InterPro" id="IPR001128">
    <property type="entry name" value="Cyt_P450"/>
</dbReference>
<evidence type="ECO:0000256" key="6">
    <source>
        <dbReference type="RuleBase" id="RU000461"/>
    </source>
</evidence>
<dbReference type="EMBL" id="LCUC01000341">
    <property type="protein sequence ID" value="KKY32119.1"/>
    <property type="molecule type" value="Genomic_DNA"/>
</dbReference>
<evidence type="ECO:0000256" key="1">
    <source>
        <dbReference type="ARBA" id="ARBA00001971"/>
    </source>
</evidence>
<feature type="transmembrane region" description="Helical" evidence="7">
    <location>
        <begin position="20"/>
        <end position="40"/>
    </location>
</feature>
<evidence type="ECO:0000313" key="9">
    <source>
        <dbReference type="Proteomes" id="UP000034680"/>
    </source>
</evidence>
<dbReference type="InterPro" id="IPR017972">
    <property type="entry name" value="Cyt_P450_CS"/>
</dbReference>
<keyword evidence="2 5" id="KW-0349">Heme</keyword>
<sequence length="527" mass="58567">MALLSLNIPSSRLVINDSAFYSTVALILLSLISLTSYRLFLHPLSGIPGPLHLKCTSIPLLWCSYSGNEATYLTTWFRRFNTPVLRIGPNEVLIADGAALAPIYSSNGGFPKAACYRNFDIDGFSSLFSALDRAHRAPRARSVQPLFATASLRKGEKRVTAVSRGLVDRLRRGRDAARGGGGRVDVLDAARRAAVDTVTAYLFGVNYGGINETEKTEDKTESKLSASEFVNAFVAVGRFFFLPTWAFMALEQVSAYLFETEDAKASFNSIQVFVERLVDEADVEDETYQARMLRAGLSREEVAAQLKDLMFAGTDSSGMNLSTFCWLLAKHPEIYAKVKTEVLQAKRNDAGYDPPSLPYLRCCIRETLRLSMANPTRLPRVVPEGGWVFTPTVGFSFAGQGPTFETQQQLQRSYYLPAGTLVSVQIHTMHHNPAVFTDPYDFKPERWLVSPPDQLEKMNRDFMPFSLGSRACIARNLAMMELNMACAAILESEVLDGATNVGDEIEILEWFNSKVRGERIEIEYTSV</sequence>
<reference evidence="8 9" key="1">
    <citation type="submission" date="2015-05" db="EMBL/GenBank/DDBJ databases">
        <title>Distinctive expansion of gene families associated with plant cell wall degradation and secondary metabolism in the genomes of grapevine trunk pathogens.</title>
        <authorList>
            <person name="Lawrence D.P."/>
            <person name="Travadon R."/>
            <person name="Rolshausen P.E."/>
            <person name="Baumgartner K."/>
        </authorList>
    </citation>
    <scope>NUCLEOTIDE SEQUENCE [LARGE SCALE GENOMIC DNA]</scope>
    <source>
        <strain evidence="8">DA912</strain>
    </source>
</reference>
<dbReference type="GO" id="GO:0004497">
    <property type="term" value="F:monooxygenase activity"/>
    <property type="evidence" value="ECO:0007669"/>
    <property type="project" value="UniProtKB-KW"/>
</dbReference>
<dbReference type="GO" id="GO:0016705">
    <property type="term" value="F:oxidoreductase activity, acting on paired donors, with incorporation or reduction of molecular oxygen"/>
    <property type="evidence" value="ECO:0007669"/>
    <property type="project" value="InterPro"/>
</dbReference>
<evidence type="ECO:0000256" key="7">
    <source>
        <dbReference type="SAM" id="Phobius"/>
    </source>
</evidence>
<comment type="caution">
    <text evidence="8">The sequence shown here is derived from an EMBL/GenBank/DDBJ whole genome shotgun (WGS) entry which is preliminary data.</text>
</comment>
<keyword evidence="9" id="KW-1185">Reference proteome</keyword>
<dbReference type="InterPro" id="IPR050121">
    <property type="entry name" value="Cytochrome_P450_monoxygenase"/>
</dbReference>
<dbReference type="PRINTS" id="PR00385">
    <property type="entry name" value="P450"/>
</dbReference>
<dbReference type="CDD" id="cd11062">
    <property type="entry name" value="CYP58-like"/>
    <property type="match status" value="1"/>
</dbReference>
<evidence type="ECO:0000256" key="4">
    <source>
        <dbReference type="ARBA" id="ARBA00023004"/>
    </source>
</evidence>
<keyword evidence="7" id="KW-0812">Transmembrane</keyword>
<dbReference type="PROSITE" id="PS00086">
    <property type="entry name" value="CYTOCHROME_P450"/>
    <property type="match status" value="1"/>
</dbReference>
<dbReference type="PANTHER" id="PTHR24305">
    <property type="entry name" value="CYTOCHROME P450"/>
    <property type="match status" value="1"/>
</dbReference>
<dbReference type="GO" id="GO:0020037">
    <property type="term" value="F:heme binding"/>
    <property type="evidence" value="ECO:0007669"/>
    <property type="project" value="InterPro"/>
</dbReference>
<evidence type="ECO:0000256" key="5">
    <source>
        <dbReference type="PIRSR" id="PIRSR602401-1"/>
    </source>
</evidence>
<keyword evidence="3 5" id="KW-0479">Metal-binding</keyword>
<evidence type="ECO:0000256" key="3">
    <source>
        <dbReference type="ARBA" id="ARBA00022723"/>
    </source>
</evidence>
<dbReference type="SUPFAM" id="SSF48264">
    <property type="entry name" value="Cytochrome P450"/>
    <property type="match status" value="1"/>
</dbReference>
<name>A0A0G2FD71_9PEZI</name>
<keyword evidence="7" id="KW-0472">Membrane</keyword>
<organism evidence="8 9">
    <name type="scientific">Diaporthe ampelina</name>
    <dbReference type="NCBI Taxonomy" id="1214573"/>
    <lineage>
        <taxon>Eukaryota</taxon>
        <taxon>Fungi</taxon>
        <taxon>Dikarya</taxon>
        <taxon>Ascomycota</taxon>
        <taxon>Pezizomycotina</taxon>
        <taxon>Sordariomycetes</taxon>
        <taxon>Sordariomycetidae</taxon>
        <taxon>Diaporthales</taxon>
        <taxon>Diaporthaceae</taxon>
        <taxon>Diaporthe</taxon>
    </lineage>
</organism>
<dbReference type="PANTHER" id="PTHR24305:SF156">
    <property type="entry name" value="P450, PUTATIVE (EUROFUNG)-RELATED"/>
    <property type="match status" value="1"/>
</dbReference>
<gene>
    <name evidence="8" type="ORF">UCDDA912_g07944</name>
</gene>
<keyword evidence="6" id="KW-0503">Monooxygenase</keyword>
<comment type="cofactor">
    <cofactor evidence="1 5">
        <name>heme</name>
        <dbReference type="ChEBI" id="CHEBI:30413"/>
    </cofactor>
</comment>